<gene>
    <name evidence="10" type="ORF">VW35_05410</name>
</gene>
<proteinExistence type="inferred from homology"/>
<dbReference type="InterPro" id="IPR006507">
    <property type="entry name" value="UPF0283"/>
</dbReference>
<feature type="transmembrane region" description="Helical" evidence="9">
    <location>
        <begin position="59"/>
        <end position="77"/>
    </location>
</feature>
<dbReference type="RefSeq" id="WP_046141979.1">
    <property type="nucleotide sequence ID" value="NZ_LAJG01000014.1"/>
</dbReference>
<dbReference type="EMBL" id="LAJG01000014">
    <property type="protein sequence ID" value="KKB79913.1"/>
    <property type="molecule type" value="Genomic_DNA"/>
</dbReference>
<evidence type="ECO:0000256" key="9">
    <source>
        <dbReference type="SAM" id="Phobius"/>
    </source>
</evidence>
<comment type="caution">
    <text evidence="10">The sequence shown here is derived from an EMBL/GenBank/DDBJ whole genome shotgun (WGS) entry which is preliminary data.</text>
</comment>
<evidence type="ECO:0000256" key="5">
    <source>
        <dbReference type="ARBA" id="ARBA00022692"/>
    </source>
</evidence>
<name>A0A0F5LC37_9HYPH</name>
<evidence type="ECO:0000256" key="7">
    <source>
        <dbReference type="ARBA" id="ARBA00023136"/>
    </source>
</evidence>
<protein>
    <submittedName>
        <fullName evidence="10">Membrane protein</fullName>
    </submittedName>
</protein>
<evidence type="ECO:0000256" key="4">
    <source>
        <dbReference type="ARBA" id="ARBA00022519"/>
    </source>
</evidence>
<dbReference type="PANTHER" id="PTHR39342:SF1">
    <property type="entry name" value="UPF0283 MEMBRANE PROTEIN YCJF"/>
    <property type="match status" value="1"/>
</dbReference>
<evidence type="ECO:0000256" key="8">
    <source>
        <dbReference type="SAM" id="MobiDB-lite"/>
    </source>
</evidence>
<dbReference type="Proteomes" id="UP000033514">
    <property type="component" value="Unassembled WGS sequence"/>
</dbReference>
<sequence length="342" mass="36464">MKRPIARPTATMDEPSAPLRTPRAFAPSEAELVEASFEPDPEPDLVGPMPRTMGWIGRFAWTTGGILVSAGLALAADRLIRDLFAAQPWLGYIGLGVLGAFIMAVLALGAREIFALRRLRVLDALKRDAAEARASDDHKRAQHVANRLDAIYADRPDLARGRETVKANLPHLFDGTEIVTLAERSLMAQLDARAKALTASSARRVALVTAVSPRALIDVAFVIYESIRLAGAIAALYGARPGFFGFWRLAGAILAHLAVTGGLVLTDGIVEQLVGQGLAAKLSARLGEGVVNGLMTVRVGIAAMRVVRPLPFDTLPQPTVRDFIPELVKVTSDAGRGSGSQT</sequence>
<keyword evidence="7 9" id="KW-0472">Membrane</keyword>
<evidence type="ECO:0000313" key="11">
    <source>
        <dbReference type="Proteomes" id="UP000033514"/>
    </source>
</evidence>
<organism evidence="10 11">
    <name type="scientific">Devosia soli</name>
    <dbReference type="NCBI Taxonomy" id="361041"/>
    <lineage>
        <taxon>Bacteria</taxon>
        <taxon>Pseudomonadati</taxon>
        <taxon>Pseudomonadota</taxon>
        <taxon>Alphaproteobacteria</taxon>
        <taxon>Hyphomicrobiales</taxon>
        <taxon>Devosiaceae</taxon>
        <taxon>Devosia</taxon>
    </lineage>
</organism>
<dbReference type="PATRIC" id="fig|361041.3.peg.396"/>
<dbReference type="NCBIfam" id="TIGR01620">
    <property type="entry name" value="hyp_HI0043"/>
    <property type="match status" value="1"/>
</dbReference>
<keyword evidence="3" id="KW-1003">Cell membrane</keyword>
<keyword evidence="4" id="KW-0997">Cell inner membrane</keyword>
<dbReference type="InterPro" id="IPR021147">
    <property type="entry name" value="DUF697"/>
</dbReference>
<keyword evidence="6 9" id="KW-1133">Transmembrane helix</keyword>
<accession>A0A0F5LC37</accession>
<evidence type="ECO:0000313" key="10">
    <source>
        <dbReference type="EMBL" id="KKB79913.1"/>
    </source>
</evidence>
<evidence type="ECO:0000256" key="3">
    <source>
        <dbReference type="ARBA" id="ARBA00022475"/>
    </source>
</evidence>
<dbReference type="GO" id="GO:0005886">
    <property type="term" value="C:plasma membrane"/>
    <property type="evidence" value="ECO:0007669"/>
    <property type="project" value="UniProtKB-SubCell"/>
</dbReference>
<comment type="similarity">
    <text evidence="2">Belongs to the UPF0283 family.</text>
</comment>
<feature type="region of interest" description="Disordered" evidence="8">
    <location>
        <begin position="1"/>
        <end position="22"/>
    </location>
</feature>
<evidence type="ECO:0000256" key="2">
    <source>
        <dbReference type="ARBA" id="ARBA00008255"/>
    </source>
</evidence>
<dbReference type="STRING" id="361041.VW35_05410"/>
<evidence type="ECO:0000256" key="6">
    <source>
        <dbReference type="ARBA" id="ARBA00022989"/>
    </source>
</evidence>
<dbReference type="Pfam" id="PF05128">
    <property type="entry name" value="DUF697"/>
    <property type="match status" value="1"/>
</dbReference>
<keyword evidence="5 9" id="KW-0812">Transmembrane</keyword>
<reference evidence="10 11" key="1">
    <citation type="submission" date="2015-03" db="EMBL/GenBank/DDBJ databases">
        <authorList>
            <person name="Hassan Y.I."/>
            <person name="Lepp D."/>
            <person name="Zhou T."/>
        </authorList>
    </citation>
    <scope>NUCLEOTIDE SEQUENCE [LARGE SCALE GENOMIC DNA]</scope>
    <source>
        <strain evidence="10 11">GH2-10</strain>
    </source>
</reference>
<dbReference type="OrthoDB" id="9816060at2"/>
<keyword evidence="11" id="KW-1185">Reference proteome</keyword>
<feature type="transmembrane region" description="Helical" evidence="9">
    <location>
        <begin position="89"/>
        <end position="110"/>
    </location>
</feature>
<evidence type="ECO:0000256" key="1">
    <source>
        <dbReference type="ARBA" id="ARBA00004429"/>
    </source>
</evidence>
<dbReference type="PANTHER" id="PTHR39342">
    <property type="entry name" value="UPF0283 MEMBRANE PROTEIN YCJF"/>
    <property type="match status" value="1"/>
</dbReference>
<comment type="subcellular location">
    <subcellularLocation>
        <location evidence="1">Cell inner membrane</location>
        <topology evidence="1">Multi-pass membrane protein</topology>
    </subcellularLocation>
</comment>
<dbReference type="AlphaFoldDB" id="A0A0F5LC37"/>